<dbReference type="AlphaFoldDB" id="K9E1V6"/>
<organism evidence="2 3">
    <name type="scientific">Bacteroides oleiciplenus YIT 12058</name>
    <dbReference type="NCBI Taxonomy" id="742727"/>
    <lineage>
        <taxon>Bacteria</taxon>
        <taxon>Pseudomonadati</taxon>
        <taxon>Bacteroidota</taxon>
        <taxon>Bacteroidia</taxon>
        <taxon>Bacteroidales</taxon>
        <taxon>Bacteroidaceae</taxon>
        <taxon>Bacteroides</taxon>
    </lineage>
</organism>
<protein>
    <recommendedName>
        <fullName evidence="1">Oligogalacturonate lyase domain-containing protein</fullName>
    </recommendedName>
</protein>
<evidence type="ECO:0000259" key="1">
    <source>
        <dbReference type="Pfam" id="PF14583"/>
    </source>
</evidence>
<keyword evidence="3" id="KW-1185">Reference proteome</keyword>
<gene>
    <name evidence="2" type="ORF">HMPREF9447_03119</name>
</gene>
<dbReference type="Pfam" id="PF14583">
    <property type="entry name" value="Pectate_lyase22"/>
    <property type="match status" value="1"/>
</dbReference>
<dbReference type="HOGENOM" id="CLU_672196_0_0_10"/>
<sequence length="407" mass="45928">MKTFTPFFIFLSIVLSVQASDIGKRFLPEKYTLIDQTTGIPITVLTKSETNDVKLYQTHPQWTSDGQYIIFRSFNRSADKHEQAFAVSERTGIIIQLTDGKGNNTASLNVARKSNKIYYFRTEGNDYNLIELNLDLLFTDSEQNLVKDRKIYERTIVTLPKNLAESGGFTLDADEKTAYVGVVRLDDALPQTDKNYSFWNVPSGIRAIDLQSGKISTVIDVPFRMGHVQANPFISGEILYCHETGGDAPQRMWITSADGSNNRALFVESPTHWITHETWVDKDHVYFNVMGNTPALRKQATGIFRINVRTDEVFSLGQVNYGAGFWHCNGTSDGKWAVGDNFEGEVYLINCKTGEKTLLTANHVMKPDHTHPTFSPDNTRILIQSGYVANGKYLDLMVINIPDHLKY</sequence>
<comment type="caution">
    <text evidence="2">The sequence shown here is derived from an EMBL/GenBank/DDBJ whole genome shotgun (WGS) entry which is preliminary data.</text>
</comment>
<feature type="domain" description="Oligogalacturonate lyase" evidence="1">
    <location>
        <begin position="29"/>
        <end position="403"/>
    </location>
</feature>
<dbReference type="RefSeq" id="WP_009130655.1">
    <property type="nucleotide sequence ID" value="NZ_JH992942.1"/>
</dbReference>
<dbReference type="PANTHER" id="PTHR36842:SF1">
    <property type="entry name" value="PROTEIN TOLB"/>
    <property type="match status" value="1"/>
</dbReference>
<dbReference type="Gene3D" id="2.130.10.10">
    <property type="entry name" value="YVTN repeat-like/Quinoprotein amine dehydrogenase"/>
    <property type="match status" value="1"/>
</dbReference>
<name>K9E1V6_9BACE</name>
<dbReference type="Proteomes" id="UP000009872">
    <property type="component" value="Unassembled WGS sequence"/>
</dbReference>
<dbReference type="PATRIC" id="fig|742727.4.peg.3184"/>
<dbReference type="InterPro" id="IPR027946">
    <property type="entry name" value="Ogl_dom"/>
</dbReference>
<proteinExistence type="predicted"/>
<dbReference type="SUPFAM" id="SSF69322">
    <property type="entry name" value="Tricorn protease domain 2"/>
    <property type="match status" value="1"/>
</dbReference>
<accession>K9E1V6</accession>
<dbReference type="InterPro" id="IPR015943">
    <property type="entry name" value="WD40/YVTN_repeat-like_dom_sf"/>
</dbReference>
<dbReference type="eggNOG" id="COG0823">
    <property type="taxonomic scope" value="Bacteria"/>
</dbReference>
<evidence type="ECO:0000313" key="2">
    <source>
        <dbReference type="EMBL" id="EKU89681.1"/>
    </source>
</evidence>
<dbReference type="OrthoDB" id="8432779at2"/>
<dbReference type="GO" id="GO:0047487">
    <property type="term" value="F:oligogalacturonide lyase activity"/>
    <property type="evidence" value="ECO:0007669"/>
    <property type="project" value="InterPro"/>
</dbReference>
<dbReference type="EMBL" id="ADLF01000013">
    <property type="protein sequence ID" value="EKU89681.1"/>
    <property type="molecule type" value="Genomic_DNA"/>
</dbReference>
<reference evidence="2 3" key="1">
    <citation type="submission" date="2012-09" db="EMBL/GenBank/DDBJ databases">
        <title>The Genome Sequence of Bacteroides oleiciplenus YIT 12058.</title>
        <authorList>
            <consortium name="The Broad Institute Genome Sequencing Platform"/>
            <person name="Earl A."/>
            <person name="Ward D."/>
            <person name="Feldgarden M."/>
            <person name="Gevers D."/>
            <person name="Morotomi M."/>
            <person name="Walker B."/>
            <person name="Young S.K."/>
            <person name="Zeng Q."/>
            <person name="Gargeya S."/>
            <person name="Fitzgerald M."/>
            <person name="Haas B."/>
            <person name="Abouelleil A."/>
            <person name="Alvarado L."/>
            <person name="Arachchi H.M."/>
            <person name="Berlin A.M."/>
            <person name="Chapman S.B."/>
            <person name="Goldberg J."/>
            <person name="Griggs A."/>
            <person name="Gujja S."/>
            <person name="Hansen M."/>
            <person name="Howarth C."/>
            <person name="Imamovic A."/>
            <person name="Larimer J."/>
            <person name="McCowen C."/>
            <person name="Montmayeur A."/>
            <person name="Murphy C."/>
            <person name="Neiman D."/>
            <person name="Pearson M."/>
            <person name="Priest M."/>
            <person name="Roberts A."/>
            <person name="Saif S."/>
            <person name="Shea T."/>
            <person name="Sisk P."/>
            <person name="Sykes S."/>
            <person name="Wortman J."/>
            <person name="Nusbaum C."/>
            <person name="Birren B."/>
        </authorList>
    </citation>
    <scope>NUCLEOTIDE SEQUENCE [LARGE SCALE GENOMIC DNA]</scope>
    <source>
        <strain evidence="2 3">YIT 12058</strain>
    </source>
</reference>
<dbReference type="STRING" id="742727.HMPREF9447_03119"/>
<dbReference type="PANTHER" id="PTHR36842">
    <property type="entry name" value="PROTEIN TOLB HOMOLOG"/>
    <property type="match status" value="1"/>
</dbReference>
<evidence type="ECO:0000313" key="3">
    <source>
        <dbReference type="Proteomes" id="UP000009872"/>
    </source>
</evidence>
<dbReference type="GO" id="GO:0045490">
    <property type="term" value="P:pectin catabolic process"/>
    <property type="evidence" value="ECO:0007669"/>
    <property type="project" value="InterPro"/>
</dbReference>